<dbReference type="Proteomes" id="UP001254608">
    <property type="component" value="Unassembled WGS sequence"/>
</dbReference>
<dbReference type="SMART" id="SM00240">
    <property type="entry name" value="FHA"/>
    <property type="match status" value="1"/>
</dbReference>
<dbReference type="PROSITE" id="PS50006">
    <property type="entry name" value="FHA_DOMAIN"/>
    <property type="match status" value="1"/>
</dbReference>
<dbReference type="RefSeq" id="WP_311365054.1">
    <property type="nucleotide sequence ID" value="NZ_JAVRIC010000012.1"/>
</dbReference>
<evidence type="ECO:0000313" key="2">
    <source>
        <dbReference type="EMBL" id="MDT0497661.1"/>
    </source>
</evidence>
<comment type="caution">
    <text evidence="2">The sequence shown here is derived from an EMBL/GenBank/DDBJ whole genome shotgun (WGS) entry which is preliminary data.</text>
</comment>
<accession>A0ABU2WIG3</accession>
<proteinExistence type="predicted"/>
<dbReference type="SUPFAM" id="SSF49879">
    <property type="entry name" value="SMAD/FHA domain"/>
    <property type="match status" value="1"/>
</dbReference>
<dbReference type="Gene3D" id="2.60.200.20">
    <property type="match status" value="1"/>
</dbReference>
<feature type="domain" description="FHA" evidence="1">
    <location>
        <begin position="23"/>
        <end position="72"/>
    </location>
</feature>
<dbReference type="InterPro" id="IPR000253">
    <property type="entry name" value="FHA_dom"/>
</dbReference>
<dbReference type="Pfam" id="PF00498">
    <property type="entry name" value="FHA"/>
    <property type="match status" value="1"/>
</dbReference>
<dbReference type="EMBL" id="JAVRIC010000012">
    <property type="protein sequence ID" value="MDT0497661.1"/>
    <property type="molecule type" value="Genomic_DNA"/>
</dbReference>
<dbReference type="PANTHER" id="PTHR23308">
    <property type="entry name" value="NUCLEAR INHIBITOR OF PROTEIN PHOSPHATASE-1"/>
    <property type="match status" value="1"/>
</dbReference>
<evidence type="ECO:0000259" key="1">
    <source>
        <dbReference type="PROSITE" id="PS50006"/>
    </source>
</evidence>
<dbReference type="InterPro" id="IPR008984">
    <property type="entry name" value="SMAD_FHA_dom_sf"/>
</dbReference>
<protein>
    <submittedName>
        <fullName evidence="2">FHA domain-containing protein</fullName>
    </submittedName>
</protein>
<evidence type="ECO:0000313" key="3">
    <source>
        <dbReference type="Proteomes" id="UP001254608"/>
    </source>
</evidence>
<dbReference type="CDD" id="cd00060">
    <property type="entry name" value="FHA"/>
    <property type="match status" value="1"/>
</dbReference>
<reference evidence="2 3" key="1">
    <citation type="submission" date="2023-09" db="EMBL/GenBank/DDBJ databases">
        <authorList>
            <person name="Rey-Velasco X."/>
        </authorList>
    </citation>
    <scope>NUCLEOTIDE SEQUENCE [LARGE SCALE GENOMIC DNA]</scope>
    <source>
        <strain evidence="2 3">W345</strain>
    </source>
</reference>
<gene>
    <name evidence="2" type="ORF">RM530_09835</name>
</gene>
<keyword evidence="3" id="KW-1185">Reference proteome</keyword>
<name>A0ABU2WIG3_9GAMM</name>
<dbReference type="InterPro" id="IPR050923">
    <property type="entry name" value="Cell_Proc_Reg/RNA_Proc"/>
</dbReference>
<sequence>MGKLIVTDAAGAVSEVVLDKERVSIGRHPDNDICLADKSVSGRHAVIVTILQDSFLEDLDSTNGTQVNGRQVAKHSLSHGDTVTVGRNFLRYESTLLNQDDALDQTVILKPSQIDAATASAAPAPTAPTVGRLEVISGANAGRGLELTKALTTLGKPGVQVVAITRRADGYYIVHVSGDKGRGRPQLNGTAIGSAARRLETGDEFELSGTRIRFVQE</sequence>
<organism evidence="2 3">
    <name type="scientific">Banduia mediterranea</name>
    <dbReference type="NCBI Taxonomy" id="3075609"/>
    <lineage>
        <taxon>Bacteria</taxon>
        <taxon>Pseudomonadati</taxon>
        <taxon>Pseudomonadota</taxon>
        <taxon>Gammaproteobacteria</taxon>
        <taxon>Nevskiales</taxon>
        <taxon>Algiphilaceae</taxon>
        <taxon>Banduia</taxon>
    </lineage>
</organism>